<gene>
    <name evidence="2" type="ordered locus">S70_14485</name>
</gene>
<feature type="transmembrane region" description="Helical" evidence="1">
    <location>
        <begin position="312"/>
        <end position="331"/>
    </location>
</feature>
<reference evidence="2 3" key="1">
    <citation type="journal article" date="2012" name="J. Bacteriol.">
        <title>Complete Genome Sequence of Providencia stuartii Clinical Isolate MRSN 2154.</title>
        <authorList>
            <person name="Clifford R.J."/>
            <person name="Hang J."/>
            <person name="Riley M.C."/>
            <person name="Onmus-Leone F."/>
            <person name="Kuschner R.A."/>
            <person name="Lesho E.P."/>
            <person name="Waterman P.E."/>
        </authorList>
    </citation>
    <scope>NUCLEOTIDE SEQUENCE [LARGE SCALE GENOMIC DNA]</scope>
    <source>
        <strain evidence="2 3">MRSN 2154</strain>
    </source>
</reference>
<feature type="transmembrane region" description="Helical" evidence="1">
    <location>
        <begin position="370"/>
        <end position="390"/>
    </location>
</feature>
<dbReference type="Proteomes" id="UP000005012">
    <property type="component" value="Chromosome"/>
</dbReference>
<dbReference type="PATRIC" id="fig|1157951.4.peg.2917"/>
<keyword evidence="1" id="KW-0812">Transmembrane</keyword>
<accession>A0A140NQ05</accession>
<name>A0A140NQ05_PROSM</name>
<dbReference type="HOGENOM" id="CLU_035594_2_0_6"/>
<dbReference type="OrthoDB" id="3239452at2"/>
<dbReference type="AlphaFoldDB" id="A0A140NQ05"/>
<reference evidence="3" key="2">
    <citation type="submission" date="2012-04" db="EMBL/GenBank/DDBJ databases">
        <title>Complete genome sequence of Providencia stuartii clinical isolate MRSN 2154.</title>
        <authorList>
            <person name="Clifford R.J."/>
            <person name="Hang J."/>
            <person name="Riley M.C."/>
            <person name="Onmus-Leone F."/>
            <person name="Kuschner R.A."/>
            <person name="Lesho E.P."/>
            <person name="Waterman P.E."/>
        </authorList>
    </citation>
    <scope>NUCLEOTIDE SEQUENCE [LARGE SCALE GENOMIC DNA]</scope>
    <source>
        <strain evidence="3">MRSN 2154</strain>
    </source>
</reference>
<feature type="transmembrane region" description="Helical" evidence="1">
    <location>
        <begin position="402"/>
        <end position="422"/>
    </location>
</feature>
<dbReference type="GeneID" id="93520553"/>
<protein>
    <submittedName>
        <fullName evidence="2">DNA repair ATPase</fullName>
    </submittedName>
</protein>
<keyword evidence="1" id="KW-0472">Membrane</keyword>
<evidence type="ECO:0000256" key="1">
    <source>
        <dbReference type="SAM" id="Phobius"/>
    </source>
</evidence>
<sequence length="523" mass="59755">MQQTNYNWQKEVNDTIVQSLVTSFGLDFLLLKDKKGGDVDTVHNVRNDIWATEEEKNRYQDRGEYDSHAYHSHENYKETNRKGKQKKLAGELTDSYTGETFSQHDVTNLDHIIAAYEVHNDPARVLAEIDGADLANRDSNLTFTNETLNKSKKAKKMADFISNLKSQQTLLKAEISALESKGQLTDIELKKLKTLKNKQKANFDAMKAVDEKARKQYDAEISSKYYSSSKFFVNTASAAINTGLRMGARQMLGIVFAELWFELKDSIPKLIEQHKTNFKFKLFLEDLKGVVTNIWERLKARFKDFWTEFNNGLFGGLLASVTTTMLNIFLTSTKMIGKLIRESANSLFSAVKLLFFNPENLALGDLLKSAIKIISTSISVVLGSMITTYLNGILSFPFGNDVALFIGALVSGLLTLAMCYYLEHSNLMQKIWRFLNKFRNKYELTLKYYRDVNAALDKYLTELAQLEFNFNVAEMQTFTHALQATNTEYERKIILNQEIKRSNIALPYDVDSDDSFSDWLDSL</sequence>
<proteinExistence type="predicted"/>
<dbReference type="RefSeq" id="WP_014657627.1">
    <property type="nucleotide sequence ID" value="NC_017731.1"/>
</dbReference>
<dbReference type="KEGG" id="psi:S70_14485"/>
<organism evidence="2 3">
    <name type="scientific">Providencia stuartii (strain MRSN 2154)</name>
    <dbReference type="NCBI Taxonomy" id="1157951"/>
    <lineage>
        <taxon>Bacteria</taxon>
        <taxon>Pseudomonadati</taxon>
        <taxon>Pseudomonadota</taxon>
        <taxon>Gammaproteobacteria</taxon>
        <taxon>Enterobacterales</taxon>
        <taxon>Morganellaceae</taxon>
        <taxon>Providencia</taxon>
    </lineage>
</organism>
<evidence type="ECO:0000313" key="3">
    <source>
        <dbReference type="Proteomes" id="UP000005012"/>
    </source>
</evidence>
<evidence type="ECO:0000313" key="2">
    <source>
        <dbReference type="EMBL" id="AFH94728.1"/>
    </source>
</evidence>
<keyword evidence="1" id="KW-1133">Transmembrane helix</keyword>
<dbReference type="EMBL" id="CP003488">
    <property type="protein sequence ID" value="AFH94728.1"/>
    <property type="molecule type" value="Genomic_DNA"/>
</dbReference>